<organism evidence="1 2">
    <name type="scientific">Callosobruchus maculatus</name>
    <name type="common">Southern cowpea weevil</name>
    <name type="synonym">Pulse bruchid</name>
    <dbReference type="NCBI Taxonomy" id="64391"/>
    <lineage>
        <taxon>Eukaryota</taxon>
        <taxon>Metazoa</taxon>
        <taxon>Ecdysozoa</taxon>
        <taxon>Arthropoda</taxon>
        <taxon>Hexapoda</taxon>
        <taxon>Insecta</taxon>
        <taxon>Pterygota</taxon>
        <taxon>Neoptera</taxon>
        <taxon>Endopterygota</taxon>
        <taxon>Coleoptera</taxon>
        <taxon>Polyphaga</taxon>
        <taxon>Cucujiformia</taxon>
        <taxon>Chrysomeloidea</taxon>
        <taxon>Chrysomelidae</taxon>
        <taxon>Bruchinae</taxon>
        <taxon>Bruchini</taxon>
        <taxon>Callosobruchus</taxon>
    </lineage>
</organism>
<dbReference type="Proteomes" id="UP000410492">
    <property type="component" value="Unassembled WGS sequence"/>
</dbReference>
<keyword evidence="2" id="KW-1185">Reference proteome</keyword>
<dbReference type="EMBL" id="CAACVG010007030">
    <property type="protein sequence ID" value="VEN43287.1"/>
    <property type="molecule type" value="Genomic_DNA"/>
</dbReference>
<evidence type="ECO:0000313" key="1">
    <source>
        <dbReference type="EMBL" id="VEN43287.1"/>
    </source>
</evidence>
<name>A0A653C5V9_CALMS</name>
<evidence type="ECO:0000313" key="2">
    <source>
        <dbReference type="Proteomes" id="UP000410492"/>
    </source>
</evidence>
<reference evidence="1 2" key="1">
    <citation type="submission" date="2019-01" db="EMBL/GenBank/DDBJ databases">
        <authorList>
            <person name="Sayadi A."/>
        </authorList>
    </citation>
    <scope>NUCLEOTIDE SEQUENCE [LARGE SCALE GENOMIC DNA]</scope>
</reference>
<sequence length="73" mass="8238">MSNGELKCDTKRYADYDDSGRVIEDKCEKSANPADSVKMVWSQRKIDKRGAPENERKCSGCNRAECVCSSMKK</sequence>
<accession>A0A653C5V9</accession>
<protein>
    <submittedName>
        <fullName evidence="1">Uncharacterized protein</fullName>
    </submittedName>
</protein>
<proteinExistence type="predicted"/>
<gene>
    <name evidence="1" type="ORF">CALMAC_LOCUS6477</name>
</gene>
<dbReference type="AlphaFoldDB" id="A0A653C5V9"/>